<dbReference type="GO" id="GO:0005829">
    <property type="term" value="C:cytosol"/>
    <property type="evidence" value="ECO:0007669"/>
    <property type="project" value="TreeGrafter"/>
</dbReference>
<keyword evidence="6" id="KW-1185">Reference proteome</keyword>
<accession>A0A7W7CWN5</accession>
<sequence length="222" mass="23731">MNLVEEFTLLAYDDDGTPLTDGTHLDHGLGGGLLLELALAGRVDVVDKKVVALDITPTGDPLVDAALMKIVAEDKPRKPGHWVSKFAQDTRPQVLDKLVADGILRTEKDKVLWVFPRTKYPAAHDVEPAQETAARERMRRAVLGSGPVEPRTGALCALVAATDLDQRVFGDLDQKVARARLLEISEGAWAAEAVKRAIDEIQAAVLVAIVASTTAATAGTPS</sequence>
<dbReference type="GO" id="GO:0043001">
    <property type="term" value="P:Golgi to plasma membrane protein transport"/>
    <property type="evidence" value="ECO:0007669"/>
    <property type="project" value="TreeGrafter"/>
</dbReference>
<dbReference type="GO" id="GO:0048194">
    <property type="term" value="P:Golgi vesicle budding"/>
    <property type="evidence" value="ECO:0007669"/>
    <property type="project" value="TreeGrafter"/>
</dbReference>
<keyword evidence="2" id="KW-0333">Golgi apparatus</keyword>
<protein>
    <recommendedName>
        <fullName evidence="7">Golgi phosphoprotein 3 GPP34</fullName>
    </recommendedName>
</protein>
<reference evidence="5 6" key="1">
    <citation type="submission" date="2020-08" db="EMBL/GenBank/DDBJ databases">
        <title>Sequencing the genomes of 1000 actinobacteria strains.</title>
        <authorList>
            <person name="Klenk H.-P."/>
        </authorList>
    </citation>
    <scope>NUCLEOTIDE SEQUENCE [LARGE SCALE GENOMIC DNA]</scope>
    <source>
        <strain evidence="5 6">DSM 45518</strain>
    </source>
</reference>
<organism evidence="5 6">
    <name type="scientific">Paractinoplanes abujensis</name>
    <dbReference type="NCBI Taxonomy" id="882441"/>
    <lineage>
        <taxon>Bacteria</taxon>
        <taxon>Bacillati</taxon>
        <taxon>Actinomycetota</taxon>
        <taxon>Actinomycetes</taxon>
        <taxon>Micromonosporales</taxon>
        <taxon>Micromonosporaceae</taxon>
        <taxon>Paractinoplanes</taxon>
    </lineage>
</organism>
<dbReference type="GO" id="GO:0006890">
    <property type="term" value="P:retrograde vesicle-mediated transport, Golgi to endoplasmic reticulum"/>
    <property type="evidence" value="ECO:0007669"/>
    <property type="project" value="TreeGrafter"/>
</dbReference>
<comment type="subcellular location">
    <subcellularLocation>
        <location evidence="1">Golgi apparatus membrane</location>
        <topology evidence="1">Peripheral membrane protein</topology>
        <orientation evidence="1">Cytoplasmic side</orientation>
    </subcellularLocation>
</comment>
<evidence type="ECO:0000313" key="6">
    <source>
        <dbReference type="Proteomes" id="UP000542742"/>
    </source>
</evidence>
<evidence type="ECO:0008006" key="7">
    <source>
        <dbReference type="Google" id="ProtNLM"/>
    </source>
</evidence>
<dbReference type="GO" id="GO:0012505">
    <property type="term" value="C:endomembrane system"/>
    <property type="evidence" value="ECO:0007669"/>
    <property type="project" value="UniProtKB-ARBA"/>
</dbReference>
<evidence type="ECO:0000256" key="4">
    <source>
        <dbReference type="ARBA" id="ARBA00023136"/>
    </source>
</evidence>
<dbReference type="PANTHER" id="PTHR12704">
    <property type="entry name" value="TRANS-GOLGI PROTEIN GMX33"/>
    <property type="match status" value="1"/>
</dbReference>
<evidence type="ECO:0000256" key="3">
    <source>
        <dbReference type="ARBA" id="ARBA00023121"/>
    </source>
</evidence>
<dbReference type="InterPro" id="IPR008628">
    <property type="entry name" value="GPP34-like"/>
</dbReference>
<keyword evidence="4" id="KW-0472">Membrane</keyword>
<keyword evidence="3" id="KW-0446">Lipid-binding</keyword>
<dbReference type="GO" id="GO:0070273">
    <property type="term" value="F:phosphatidylinositol-4-phosphate binding"/>
    <property type="evidence" value="ECO:0007669"/>
    <property type="project" value="InterPro"/>
</dbReference>
<dbReference type="PANTHER" id="PTHR12704:SF2">
    <property type="entry name" value="GOLGI PHOSPHOPROTEIN 3 HOMOLOG SAURON"/>
    <property type="match status" value="1"/>
</dbReference>
<proteinExistence type="predicted"/>
<gene>
    <name evidence="5" type="ORF">BKA14_006179</name>
</gene>
<dbReference type="AlphaFoldDB" id="A0A7W7CWN5"/>
<comment type="caution">
    <text evidence="5">The sequence shown here is derived from an EMBL/GenBank/DDBJ whole genome shotgun (WGS) entry which is preliminary data.</text>
</comment>
<dbReference type="RefSeq" id="WP_184954303.1">
    <property type="nucleotide sequence ID" value="NZ_BOMC01000057.1"/>
</dbReference>
<dbReference type="Gene3D" id="1.10.3630.10">
    <property type="entry name" value="yeast vps74-n-term truncation variant domain like"/>
    <property type="match status" value="1"/>
</dbReference>
<evidence type="ECO:0000313" key="5">
    <source>
        <dbReference type="EMBL" id="MBB4696031.1"/>
    </source>
</evidence>
<evidence type="ECO:0000256" key="2">
    <source>
        <dbReference type="ARBA" id="ARBA00023034"/>
    </source>
</evidence>
<name>A0A7W7CWN5_9ACTN</name>
<dbReference type="Proteomes" id="UP000542742">
    <property type="component" value="Unassembled WGS sequence"/>
</dbReference>
<dbReference type="EMBL" id="JACHMF010000001">
    <property type="protein sequence ID" value="MBB4696031.1"/>
    <property type="molecule type" value="Genomic_DNA"/>
</dbReference>
<dbReference type="Pfam" id="PF05719">
    <property type="entry name" value="GPP34"/>
    <property type="match status" value="1"/>
</dbReference>
<evidence type="ECO:0000256" key="1">
    <source>
        <dbReference type="ARBA" id="ARBA00004255"/>
    </source>
</evidence>
<dbReference type="GO" id="GO:0007030">
    <property type="term" value="P:Golgi organization"/>
    <property type="evidence" value="ECO:0007669"/>
    <property type="project" value="TreeGrafter"/>
</dbReference>
<dbReference type="InterPro" id="IPR038261">
    <property type="entry name" value="GPP34-like_sf"/>
</dbReference>